<dbReference type="PROSITE" id="PS51186">
    <property type="entry name" value="GNAT"/>
    <property type="match status" value="1"/>
</dbReference>
<dbReference type="EC" id="2.3.-.-" evidence="4"/>
<dbReference type="PANTHER" id="PTHR43877">
    <property type="entry name" value="AMINOALKYLPHOSPHONATE N-ACETYLTRANSFERASE-RELATED-RELATED"/>
    <property type="match status" value="1"/>
</dbReference>
<protein>
    <submittedName>
        <fullName evidence="4">GNAT family N-acetyltransferase</fullName>
        <ecNumber evidence="4">2.3.-.-</ecNumber>
    </submittedName>
</protein>
<evidence type="ECO:0000256" key="1">
    <source>
        <dbReference type="ARBA" id="ARBA00022679"/>
    </source>
</evidence>
<name>A0ABW4NB21_9SPHN</name>
<keyword evidence="5" id="KW-1185">Reference proteome</keyword>
<proteinExistence type="predicted"/>
<reference evidence="5" key="1">
    <citation type="journal article" date="2019" name="Int. J. Syst. Evol. Microbiol.">
        <title>The Global Catalogue of Microorganisms (GCM) 10K type strain sequencing project: providing services to taxonomists for standard genome sequencing and annotation.</title>
        <authorList>
            <consortium name="The Broad Institute Genomics Platform"/>
            <consortium name="The Broad Institute Genome Sequencing Center for Infectious Disease"/>
            <person name="Wu L."/>
            <person name="Ma J."/>
        </authorList>
    </citation>
    <scope>NUCLEOTIDE SEQUENCE [LARGE SCALE GENOMIC DNA]</scope>
    <source>
        <strain evidence="5">Q85</strain>
    </source>
</reference>
<keyword evidence="2 4" id="KW-0012">Acyltransferase</keyword>
<dbReference type="InterPro" id="IPR000182">
    <property type="entry name" value="GNAT_dom"/>
</dbReference>
<dbReference type="GO" id="GO:0016746">
    <property type="term" value="F:acyltransferase activity"/>
    <property type="evidence" value="ECO:0007669"/>
    <property type="project" value="UniProtKB-KW"/>
</dbReference>
<dbReference type="Proteomes" id="UP001597283">
    <property type="component" value="Unassembled WGS sequence"/>
</dbReference>
<dbReference type="InterPro" id="IPR016181">
    <property type="entry name" value="Acyl_CoA_acyltransferase"/>
</dbReference>
<evidence type="ECO:0000259" key="3">
    <source>
        <dbReference type="PROSITE" id="PS51186"/>
    </source>
</evidence>
<organism evidence="4 5">
    <name type="scientific">Sphingomonas floccifaciens</name>
    <dbReference type="NCBI Taxonomy" id="1844115"/>
    <lineage>
        <taxon>Bacteria</taxon>
        <taxon>Pseudomonadati</taxon>
        <taxon>Pseudomonadota</taxon>
        <taxon>Alphaproteobacteria</taxon>
        <taxon>Sphingomonadales</taxon>
        <taxon>Sphingomonadaceae</taxon>
        <taxon>Sphingomonas</taxon>
    </lineage>
</organism>
<dbReference type="EMBL" id="JBHUFC010000002">
    <property type="protein sequence ID" value="MFD1787241.1"/>
    <property type="molecule type" value="Genomic_DNA"/>
</dbReference>
<sequence length="175" mass="19149">MRDSLSIRGTTTRDLVSLHAVIERAYRGDTARLGWTHEADLLSGPRTTADVLDEIVADPRQRLLSAWIDARPVGCVAVADRGGGLAYLGQLCVEPTLQAGGLGRRLIAAAERTAVAAFHADRIEMTVIDSRTELIAYYLRRGYHVTGERRDFPIPLDPPLFMTVLEKPLTALVAS</sequence>
<accession>A0ABW4NB21</accession>
<dbReference type="CDD" id="cd04301">
    <property type="entry name" value="NAT_SF"/>
    <property type="match status" value="1"/>
</dbReference>
<dbReference type="SUPFAM" id="SSF55729">
    <property type="entry name" value="Acyl-CoA N-acyltransferases (Nat)"/>
    <property type="match status" value="1"/>
</dbReference>
<evidence type="ECO:0000256" key="2">
    <source>
        <dbReference type="ARBA" id="ARBA00023315"/>
    </source>
</evidence>
<feature type="domain" description="N-acetyltransferase" evidence="3">
    <location>
        <begin position="5"/>
        <end position="170"/>
    </location>
</feature>
<gene>
    <name evidence="4" type="ORF">ACFSC3_06630</name>
</gene>
<keyword evidence="1 4" id="KW-0808">Transferase</keyword>
<dbReference type="Gene3D" id="3.40.630.30">
    <property type="match status" value="1"/>
</dbReference>
<comment type="caution">
    <text evidence="4">The sequence shown here is derived from an EMBL/GenBank/DDBJ whole genome shotgun (WGS) entry which is preliminary data.</text>
</comment>
<dbReference type="InterPro" id="IPR050832">
    <property type="entry name" value="Bact_Acetyltransf"/>
</dbReference>
<evidence type="ECO:0000313" key="4">
    <source>
        <dbReference type="EMBL" id="MFD1787241.1"/>
    </source>
</evidence>
<evidence type="ECO:0000313" key="5">
    <source>
        <dbReference type="Proteomes" id="UP001597283"/>
    </source>
</evidence>
<dbReference type="Pfam" id="PF00583">
    <property type="entry name" value="Acetyltransf_1"/>
    <property type="match status" value="1"/>
</dbReference>
<dbReference type="RefSeq" id="WP_380939598.1">
    <property type="nucleotide sequence ID" value="NZ_JBHUFC010000002.1"/>
</dbReference>